<dbReference type="PROSITE" id="PS00197">
    <property type="entry name" value="2FE2S_FER_1"/>
    <property type="match status" value="1"/>
</dbReference>
<evidence type="ECO:0000313" key="3">
    <source>
        <dbReference type="Proteomes" id="UP001370348"/>
    </source>
</evidence>
<gene>
    <name evidence="2" type="ORF">LZC94_08350</name>
</gene>
<dbReference type="InterPro" id="IPR036010">
    <property type="entry name" value="2Fe-2S_ferredoxin-like_sf"/>
</dbReference>
<dbReference type="Gene3D" id="3.10.20.30">
    <property type="match status" value="1"/>
</dbReference>
<dbReference type="InterPro" id="IPR001041">
    <property type="entry name" value="2Fe-2S_ferredoxin-type"/>
</dbReference>
<feature type="domain" description="2Fe-2S ferredoxin-type" evidence="1">
    <location>
        <begin position="15"/>
        <end position="89"/>
    </location>
</feature>
<dbReference type="RefSeq" id="WP_394826910.1">
    <property type="nucleotide sequence ID" value="NZ_CP089984.1"/>
</dbReference>
<dbReference type="CDD" id="cd00207">
    <property type="entry name" value="fer2"/>
    <property type="match status" value="1"/>
</dbReference>
<organism evidence="2 3">
    <name type="scientific">Pendulispora albinea</name>
    <dbReference type="NCBI Taxonomy" id="2741071"/>
    <lineage>
        <taxon>Bacteria</taxon>
        <taxon>Pseudomonadati</taxon>
        <taxon>Myxococcota</taxon>
        <taxon>Myxococcia</taxon>
        <taxon>Myxococcales</taxon>
        <taxon>Sorangiineae</taxon>
        <taxon>Pendulisporaceae</taxon>
        <taxon>Pendulispora</taxon>
    </lineage>
</organism>
<dbReference type="SUPFAM" id="SSF54292">
    <property type="entry name" value="2Fe-2S ferredoxin-like"/>
    <property type="match status" value="1"/>
</dbReference>
<protein>
    <submittedName>
        <fullName evidence="2">(2Fe-2S)-binding protein</fullName>
    </submittedName>
</protein>
<dbReference type="InterPro" id="IPR006058">
    <property type="entry name" value="2Fe2S_fd_BS"/>
</dbReference>
<dbReference type="EMBL" id="CP089984">
    <property type="protein sequence ID" value="WXB17280.1"/>
    <property type="molecule type" value="Genomic_DNA"/>
</dbReference>
<dbReference type="InterPro" id="IPR012675">
    <property type="entry name" value="Beta-grasp_dom_sf"/>
</dbReference>
<reference evidence="2 3" key="1">
    <citation type="submission" date="2021-12" db="EMBL/GenBank/DDBJ databases">
        <title>Discovery of the Pendulisporaceae a myxobacterial family with distinct sporulation behavior and unique specialized metabolism.</title>
        <authorList>
            <person name="Garcia R."/>
            <person name="Popoff A."/>
            <person name="Bader C.D."/>
            <person name="Loehr J."/>
            <person name="Walesch S."/>
            <person name="Walt C."/>
            <person name="Boldt J."/>
            <person name="Bunk B."/>
            <person name="Haeckl F.J.F.P.J."/>
            <person name="Gunesch A.P."/>
            <person name="Birkelbach J."/>
            <person name="Nuebel U."/>
            <person name="Pietschmann T."/>
            <person name="Bach T."/>
            <person name="Mueller R."/>
        </authorList>
    </citation>
    <scope>NUCLEOTIDE SEQUENCE [LARGE SCALE GENOMIC DNA]</scope>
    <source>
        <strain evidence="2 3">MSr11954</strain>
    </source>
</reference>
<evidence type="ECO:0000259" key="1">
    <source>
        <dbReference type="Pfam" id="PF00111"/>
    </source>
</evidence>
<dbReference type="Proteomes" id="UP001370348">
    <property type="component" value="Chromosome"/>
</dbReference>
<sequence>MPTVIFESPDNSSAPVRTEAPNGGALADLCDLIDAPVPFSCRSANCGTCRIHVLEGHELLLDAEDEELDVLDVFAVAPPAQRLACQAQMRSGAGLLRVRAVADNE</sequence>
<evidence type="ECO:0000313" key="2">
    <source>
        <dbReference type="EMBL" id="WXB17280.1"/>
    </source>
</evidence>
<accession>A0ABZ2M653</accession>
<proteinExistence type="predicted"/>
<name>A0ABZ2M653_9BACT</name>
<keyword evidence="3" id="KW-1185">Reference proteome</keyword>
<dbReference type="Pfam" id="PF00111">
    <property type="entry name" value="Fer2"/>
    <property type="match status" value="1"/>
</dbReference>